<gene>
    <name evidence="1" type="ORF">PGT21_004750</name>
    <name evidence="2" type="ORF">PGTUg99_019689</name>
</gene>
<accession>A0A5B0M3H2</accession>
<organism evidence="1 3">
    <name type="scientific">Puccinia graminis f. sp. tritici</name>
    <dbReference type="NCBI Taxonomy" id="56615"/>
    <lineage>
        <taxon>Eukaryota</taxon>
        <taxon>Fungi</taxon>
        <taxon>Dikarya</taxon>
        <taxon>Basidiomycota</taxon>
        <taxon>Pucciniomycotina</taxon>
        <taxon>Pucciniomycetes</taxon>
        <taxon>Pucciniales</taxon>
        <taxon>Pucciniaceae</taxon>
        <taxon>Puccinia</taxon>
    </lineage>
</organism>
<protein>
    <submittedName>
        <fullName evidence="1">Uncharacterized protein</fullName>
    </submittedName>
</protein>
<dbReference type="EMBL" id="VDEP01000211">
    <property type="protein sequence ID" value="KAA1123177.1"/>
    <property type="molecule type" value="Genomic_DNA"/>
</dbReference>
<evidence type="ECO:0000313" key="4">
    <source>
        <dbReference type="Proteomes" id="UP000325313"/>
    </source>
</evidence>
<evidence type="ECO:0000313" key="3">
    <source>
        <dbReference type="Proteomes" id="UP000324748"/>
    </source>
</evidence>
<evidence type="ECO:0000313" key="1">
    <source>
        <dbReference type="EMBL" id="KAA1071352.1"/>
    </source>
</evidence>
<dbReference type="Proteomes" id="UP000324748">
    <property type="component" value="Unassembled WGS sequence"/>
</dbReference>
<comment type="caution">
    <text evidence="1">The sequence shown here is derived from an EMBL/GenBank/DDBJ whole genome shotgun (WGS) entry which is preliminary data.</text>
</comment>
<proteinExistence type="predicted"/>
<dbReference type="EMBL" id="VSWC01000170">
    <property type="protein sequence ID" value="KAA1071352.1"/>
    <property type="molecule type" value="Genomic_DNA"/>
</dbReference>
<name>A0A5B0M3H2_PUCGR</name>
<keyword evidence="3" id="KW-1185">Reference proteome</keyword>
<reference evidence="3 4" key="1">
    <citation type="submission" date="2019-05" db="EMBL/GenBank/DDBJ databases">
        <title>Emergence of the Ug99 lineage of the wheat stem rust pathogen through somatic hybridization.</title>
        <authorList>
            <person name="Li F."/>
            <person name="Upadhyaya N.M."/>
            <person name="Sperschneider J."/>
            <person name="Matny O."/>
            <person name="Nguyen-Phuc H."/>
            <person name="Mago R."/>
            <person name="Raley C."/>
            <person name="Miller M.E."/>
            <person name="Silverstein K.A.T."/>
            <person name="Henningsen E."/>
            <person name="Hirsch C.D."/>
            <person name="Visser B."/>
            <person name="Pretorius Z.A."/>
            <person name="Steffenson B.J."/>
            <person name="Schwessinger B."/>
            <person name="Dodds P.N."/>
            <person name="Figueroa M."/>
        </authorList>
    </citation>
    <scope>NUCLEOTIDE SEQUENCE [LARGE SCALE GENOMIC DNA]</scope>
    <source>
        <strain evidence="1">21-0</strain>
        <strain evidence="2 4">Ug99</strain>
    </source>
</reference>
<sequence>MAEYMLGDQGLGWRDDSDNMESGYIDEESECVGLMIMLGHREGQSQVLSTEDLSTPFKLHKPAGLANIDGIQQESPTASSLIRFTSKVISSTSYSEKIPG</sequence>
<dbReference type="Proteomes" id="UP000325313">
    <property type="component" value="Unassembled WGS sequence"/>
</dbReference>
<dbReference type="AlphaFoldDB" id="A0A5B0M3H2"/>
<evidence type="ECO:0000313" key="2">
    <source>
        <dbReference type="EMBL" id="KAA1123177.1"/>
    </source>
</evidence>